<reference evidence="1" key="1">
    <citation type="submission" date="2021-01" db="EMBL/GenBank/DDBJ databases">
        <authorList>
            <consortium name="Genoscope - CEA"/>
            <person name="William W."/>
        </authorList>
    </citation>
    <scope>NUCLEOTIDE SEQUENCE</scope>
</reference>
<organism evidence="1">
    <name type="scientific">Brassica napus</name>
    <name type="common">Rape</name>
    <dbReference type="NCBI Taxonomy" id="3708"/>
    <lineage>
        <taxon>Eukaryota</taxon>
        <taxon>Viridiplantae</taxon>
        <taxon>Streptophyta</taxon>
        <taxon>Embryophyta</taxon>
        <taxon>Tracheophyta</taxon>
        <taxon>Spermatophyta</taxon>
        <taxon>Magnoliopsida</taxon>
        <taxon>eudicotyledons</taxon>
        <taxon>Gunneridae</taxon>
        <taxon>Pentapetalae</taxon>
        <taxon>rosids</taxon>
        <taxon>malvids</taxon>
        <taxon>Brassicales</taxon>
        <taxon>Brassicaceae</taxon>
        <taxon>Brassiceae</taxon>
        <taxon>Brassica</taxon>
    </lineage>
</organism>
<gene>
    <name evidence="1" type="ORF">DARMORV10_A09P31100.1</name>
</gene>
<dbReference type="EMBL" id="HG994363">
    <property type="protein sequence ID" value="CAF2043603.1"/>
    <property type="molecule type" value="Genomic_DNA"/>
</dbReference>
<proteinExistence type="predicted"/>
<dbReference type="Proteomes" id="UP001295469">
    <property type="component" value="Chromosome A09"/>
</dbReference>
<accession>A0A816P457</accession>
<dbReference type="AlphaFoldDB" id="A0A816P457"/>
<feature type="non-terminal residue" evidence="1">
    <location>
        <position position="51"/>
    </location>
</feature>
<evidence type="ECO:0000313" key="1">
    <source>
        <dbReference type="EMBL" id="CAF2043603.1"/>
    </source>
</evidence>
<name>A0A816P457_BRANA</name>
<protein>
    <submittedName>
        <fullName evidence="1">(rape) hypothetical protein</fullName>
    </submittedName>
</protein>
<sequence length="51" mass="5872">SAKTQFWLDHTHSFGYHQTPARKVSRNIQLNGLLFANPEAVFVRKQCCNNP</sequence>